<dbReference type="AlphaFoldDB" id="A0A974XVF0"/>
<dbReference type="GO" id="GO:0006308">
    <property type="term" value="P:DNA catabolic process"/>
    <property type="evidence" value="ECO:0007669"/>
    <property type="project" value="UniProtKB-UniRule"/>
</dbReference>
<dbReference type="GO" id="GO:0008855">
    <property type="term" value="F:exodeoxyribonuclease VII activity"/>
    <property type="evidence" value="ECO:0007669"/>
    <property type="project" value="UniProtKB-UniRule"/>
</dbReference>
<organism evidence="7 8">
    <name type="scientific">Shewanella cyperi</name>
    <dbReference type="NCBI Taxonomy" id="2814292"/>
    <lineage>
        <taxon>Bacteria</taxon>
        <taxon>Pseudomonadati</taxon>
        <taxon>Pseudomonadota</taxon>
        <taxon>Gammaproteobacteria</taxon>
        <taxon>Alteromonadales</taxon>
        <taxon>Shewanellaceae</taxon>
        <taxon>Shewanella</taxon>
    </lineage>
</organism>
<dbReference type="Proteomes" id="UP000663281">
    <property type="component" value="Chromosome"/>
</dbReference>
<evidence type="ECO:0000256" key="5">
    <source>
        <dbReference type="ARBA" id="ARBA00022839"/>
    </source>
</evidence>
<dbReference type="HAMAP" id="MF_00337">
    <property type="entry name" value="Exonuc_7_S"/>
    <property type="match status" value="1"/>
</dbReference>
<reference evidence="7 8" key="1">
    <citation type="submission" date="2021-03" db="EMBL/GenBank/DDBJ databases">
        <title>Novel species identification of genus Shewanella.</title>
        <authorList>
            <person name="Liu G."/>
            <person name="Zhang Q."/>
        </authorList>
    </citation>
    <scope>NUCLEOTIDE SEQUENCE [LARGE SCALE GENOMIC DNA]</scope>
    <source>
        <strain evidence="7 8">FJAT-53726</strain>
    </source>
</reference>
<evidence type="ECO:0000256" key="1">
    <source>
        <dbReference type="ARBA" id="ARBA00009998"/>
    </source>
</evidence>
<dbReference type="EMBL" id="CP071504">
    <property type="protein sequence ID" value="QSX30999.1"/>
    <property type="molecule type" value="Genomic_DNA"/>
</dbReference>
<keyword evidence="3 6" id="KW-0540">Nuclease</keyword>
<keyword evidence="5 6" id="KW-0269">Exonuclease</keyword>
<dbReference type="NCBIfam" id="NF002137">
    <property type="entry name" value="PRK00977.1-1"/>
    <property type="match status" value="1"/>
</dbReference>
<dbReference type="SUPFAM" id="SSF116842">
    <property type="entry name" value="XseB-like"/>
    <property type="match status" value="1"/>
</dbReference>
<keyword evidence="8" id="KW-1185">Reference proteome</keyword>
<evidence type="ECO:0000313" key="8">
    <source>
        <dbReference type="Proteomes" id="UP000663281"/>
    </source>
</evidence>
<keyword evidence="4 6" id="KW-0378">Hydrolase</keyword>
<evidence type="ECO:0000256" key="4">
    <source>
        <dbReference type="ARBA" id="ARBA00022801"/>
    </source>
</evidence>
<comment type="subcellular location">
    <subcellularLocation>
        <location evidence="6">Cytoplasm</location>
    </subcellularLocation>
</comment>
<dbReference type="Pfam" id="PF02609">
    <property type="entry name" value="Exonuc_VII_S"/>
    <property type="match status" value="1"/>
</dbReference>
<evidence type="ECO:0000256" key="3">
    <source>
        <dbReference type="ARBA" id="ARBA00022722"/>
    </source>
</evidence>
<gene>
    <name evidence="6 7" type="primary">xseB</name>
    <name evidence="7" type="ORF">JYB88_04970</name>
</gene>
<dbReference type="InterPro" id="IPR003761">
    <property type="entry name" value="Exonuc_VII_S"/>
</dbReference>
<dbReference type="PANTHER" id="PTHR34137">
    <property type="entry name" value="EXODEOXYRIBONUCLEASE 7 SMALL SUBUNIT"/>
    <property type="match status" value="1"/>
</dbReference>
<name>A0A974XVF0_9GAMM</name>
<evidence type="ECO:0000256" key="6">
    <source>
        <dbReference type="HAMAP-Rule" id="MF_00337"/>
    </source>
</evidence>
<dbReference type="RefSeq" id="WP_207325683.1">
    <property type="nucleotide sequence ID" value="NZ_CP071504.1"/>
</dbReference>
<sequence length="79" mass="8736">MAKKPDSLTFEESLLELERIVGELEQGDVSLDDALKQFERGIGLVRASQAKLEQAEQKVAILLKQEPDAPLADFLPEGE</sequence>
<evidence type="ECO:0000256" key="2">
    <source>
        <dbReference type="ARBA" id="ARBA00022490"/>
    </source>
</evidence>
<dbReference type="GO" id="GO:0005829">
    <property type="term" value="C:cytosol"/>
    <property type="evidence" value="ECO:0007669"/>
    <property type="project" value="TreeGrafter"/>
</dbReference>
<comment type="function">
    <text evidence="6">Bidirectionally degrades single-stranded DNA into large acid-insoluble oligonucleotides, which are then degraded further into small acid-soluble oligonucleotides.</text>
</comment>
<proteinExistence type="inferred from homology"/>
<protein>
    <recommendedName>
        <fullName evidence="6">Exodeoxyribonuclease 7 small subunit</fullName>
        <ecNumber evidence="6">3.1.11.6</ecNumber>
    </recommendedName>
    <alternativeName>
        <fullName evidence="6">Exodeoxyribonuclease VII small subunit</fullName>
        <shortName evidence="6">Exonuclease VII small subunit</shortName>
    </alternativeName>
</protein>
<keyword evidence="2 6" id="KW-0963">Cytoplasm</keyword>
<evidence type="ECO:0000313" key="7">
    <source>
        <dbReference type="EMBL" id="QSX30999.1"/>
    </source>
</evidence>
<dbReference type="InterPro" id="IPR037004">
    <property type="entry name" value="Exonuc_VII_ssu_sf"/>
</dbReference>
<dbReference type="EC" id="3.1.11.6" evidence="6"/>
<dbReference type="KEGG" id="scyp:JYB88_04970"/>
<dbReference type="PANTHER" id="PTHR34137:SF1">
    <property type="entry name" value="EXODEOXYRIBONUCLEASE 7 SMALL SUBUNIT"/>
    <property type="match status" value="1"/>
</dbReference>
<comment type="similarity">
    <text evidence="1 6">Belongs to the XseB family.</text>
</comment>
<dbReference type="NCBIfam" id="NF002140">
    <property type="entry name" value="PRK00977.1-4"/>
    <property type="match status" value="1"/>
</dbReference>
<comment type="subunit">
    <text evidence="6">Heterooligomer composed of large and small subunits.</text>
</comment>
<dbReference type="NCBIfam" id="TIGR01280">
    <property type="entry name" value="xseB"/>
    <property type="match status" value="1"/>
</dbReference>
<dbReference type="Gene3D" id="1.10.287.1040">
    <property type="entry name" value="Exonuclease VII, small subunit"/>
    <property type="match status" value="1"/>
</dbReference>
<dbReference type="GO" id="GO:0009318">
    <property type="term" value="C:exodeoxyribonuclease VII complex"/>
    <property type="evidence" value="ECO:0007669"/>
    <property type="project" value="UniProtKB-UniRule"/>
</dbReference>
<comment type="catalytic activity">
    <reaction evidence="6">
        <text>Exonucleolytic cleavage in either 5'- to 3'- or 3'- to 5'-direction to yield nucleoside 5'-phosphates.</text>
        <dbReference type="EC" id="3.1.11.6"/>
    </reaction>
</comment>
<accession>A0A974XVF0</accession>